<evidence type="ECO:0000259" key="13">
    <source>
        <dbReference type="PROSITE" id="PS51192"/>
    </source>
</evidence>
<evidence type="ECO:0000256" key="6">
    <source>
        <dbReference type="ARBA" id="ARBA00022741"/>
    </source>
</evidence>
<evidence type="ECO:0000256" key="1">
    <source>
        <dbReference type="ARBA" id="ARBA00004170"/>
    </source>
</evidence>
<dbReference type="GO" id="GO:0017038">
    <property type="term" value="P:protein import"/>
    <property type="evidence" value="ECO:0007669"/>
    <property type="project" value="InterPro"/>
</dbReference>
<evidence type="ECO:0000256" key="3">
    <source>
        <dbReference type="ARBA" id="ARBA00022448"/>
    </source>
</evidence>
<feature type="binding site" evidence="12">
    <location>
        <begin position="94"/>
        <end position="98"/>
    </location>
    <ligand>
        <name>ATP</name>
        <dbReference type="ChEBI" id="CHEBI:30616"/>
    </ligand>
</feature>
<dbReference type="SMART" id="SM00957">
    <property type="entry name" value="SecA_DEAD"/>
    <property type="match status" value="1"/>
</dbReference>
<evidence type="ECO:0000256" key="9">
    <source>
        <dbReference type="ARBA" id="ARBA00022967"/>
    </source>
</evidence>
<accession>A0A1V9RIC4</accession>
<dbReference type="Proteomes" id="UP000192575">
    <property type="component" value="Unassembled WGS sequence"/>
</dbReference>
<dbReference type="NCBIfam" id="TIGR03714">
    <property type="entry name" value="secA2"/>
    <property type="match status" value="1"/>
</dbReference>
<dbReference type="Gene3D" id="3.90.1440.10">
    <property type="entry name" value="SecA, preprotein cross-linking domain"/>
    <property type="match status" value="1"/>
</dbReference>
<dbReference type="InterPro" id="IPR014001">
    <property type="entry name" value="Helicase_ATP-bd"/>
</dbReference>
<dbReference type="FunFam" id="3.40.50.300:FF:000429">
    <property type="entry name" value="Preprotein translocase subunit SecA"/>
    <property type="match status" value="1"/>
</dbReference>
<evidence type="ECO:0000256" key="12">
    <source>
        <dbReference type="HAMAP-Rule" id="MF_01382"/>
    </source>
</evidence>
<dbReference type="InterPro" id="IPR036670">
    <property type="entry name" value="SecA_X-link_sf"/>
</dbReference>
<reference evidence="16 17" key="1">
    <citation type="submission" date="2017-03" db="EMBL/GenBank/DDBJ databases">
        <title>Phylogenomics and comparative genomics of Lactobacillus salivarius, a mammalian gut commensal.</title>
        <authorList>
            <person name="Harris H.M."/>
        </authorList>
    </citation>
    <scope>NUCLEOTIDE SEQUENCE [LARGE SCALE GENOMIC DNA]</scope>
    <source>
        <strain evidence="16 17">JCM 1047</strain>
    </source>
</reference>
<evidence type="ECO:0000313" key="17">
    <source>
        <dbReference type="Proteomes" id="UP000192575"/>
    </source>
</evidence>
<dbReference type="SUPFAM" id="SSF52540">
    <property type="entry name" value="P-loop containing nucleoside triphosphate hydrolases"/>
    <property type="match status" value="2"/>
</dbReference>
<dbReference type="CDD" id="cd17928">
    <property type="entry name" value="DEXDc_SecA"/>
    <property type="match status" value="1"/>
</dbReference>
<feature type="binding site" evidence="12">
    <location>
        <position position="76"/>
    </location>
    <ligand>
        <name>ATP</name>
        <dbReference type="ChEBI" id="CHEBI:30616"/>
    </ligand>
</feature>
<evidence type="ECO:0000256" key="4">
    <source>
        <dbReference type="ARBA" id="ARBA00022475"/>
    </source>
</evidence>
<feature type="domain" description="Helicase ATP-binding" evidence="13">
    <location>
        <begin position="78"/>
        <end position="232"/>
    </location>
</feature>
<dbReference type="Pfam" id="PF07516">
    <property type="entry name" value="SecA_SW"/>
    <property type="match status" value="1"/>
</dbReference>
<feature type="domain" description="Helicase C-terminal" evidence="14">
    <location>
        <begin position="409"/>
        <end position="568"/>
    </location>
</feature>
<dbReference type="HAMAP" id="MF_01382">
    <property type="entry name" value="SecA"/>
    <property type="match status" value="1"/>
</dbReference>
<dbReference type="GO" id="GO:0005886">
    <property type="term" value="C:plasma membrane"/>
    <property type="evidence" value="ECO:0007669"/>
    <property type="project" value="UniProtKB-SubCell"/>
</dbReference>
<dbReference type="GO" id="GO:0005829">
    <property type="term" value="C:cytosol"/>
    <property type="evidence" value="ECO:0007669"/>
    <property type="project" value="TreeGrafter"/>
</dbReference>
<dbReference type="SMART" id="SM00958">
    <property type="entry name" value="SecA_PP_bind"/>
    <property type="match status" value="1"/>
</dbReference>
<dbReference type="SUPFAM" id="SSF81886">
    <property type="entry name" value="Helical scaffold and wing domains of SecA"/>
    <property type="match status" value="1"/>
</dbReference>
<evidence type="ECO:0000259" key="14">
    <source>
        <dbReference type="PROSITE" id="PS51194"/>
    </source>
</evidence>
<dbReference type="InterPro" id="IPR011115">
    <property type="entry name" value="SecA_DEAD"/>
</dbReference>
<comment type="subunit">
    <text evidence="12">Monomer and homodimer. Part of the essential Sec protein translocation apparatus which comprises SecA, SecYEG and auxiliary proteins SecDF. Other proteins may also be involved.</text>
</comment>
<comment type="catalytic activity">
    <reaction evidence="12">
        <text>ATP + H2O + cellular proteinSide 1 = ADP + phosphate + cellular proteinSide 2.</text>
        <dbReference type="EC" id="7.4.2.8"/>
    </reaction>
</comment>
<dbReference type="PRINTS" id="PR00906">
    <property type="entry name" value="SECA"/>
</dbReference>
<evidence type="ECO:0000256" key="11">
    <source>
        <dbReference type="ARBA" id="ARBA00023136"/>
    </source>
</evidence>
<evidence type="ECO:0000313" key="16">
    <source>
        <dbReference type="EMBL" id="OQQ92761.1"/>
    </source>
</evidence>
<dbReference type="Pfam" id="PF07517">
    <property type="entry name" value="SecA_DEAD"/>
    <property type="match status" value="1"/>
</dbReference>
<dbReference type="NCBIfam" id="NF006630">
    <property type="entry name" value="PRK09200.1"/>
    <property type="match status" value="1"/>
</dbReference>
<keyword evidence="11 12" id="KW-0472">Membrane</keyword>
<keyword evidence="7 12" id="KW-0067">ATP-binding</keyword>
<dbReference type="Gene3D" id="1.10.3060.10">
    <property type="entry name" value="Helical scaffold and wing domains of SecA"/>
    <property type="match status" value="1"/>
</dbReference>
<gene>
    <name evidence="12" type="primary">secA</name>
    <name evidence="16" type="ORF">B6U56_00325</name>
</gene>
<dbReference type="InterPro" id="IPR001650">
    <property type="entry name" value="Helicase_C-like"/>
</dbReference>
<dbReference type="InterPro" id="IPR036266">
    <property type="entry name" value="SecA_Wing/Scaffold_sf"/>
</dbReference>
<keyword evidence="9 12" id="KW-1278">Translocase</keyword>
<dbReference type="AlphaFoldDB" id="A0A1V9RIC4"/>
<keyword evidence="8 12" id="KW-0653">Protein transport</keyword>
<comment type="function">
    <text evidence="12">Part of the Sec protein translocase complex. Interacts with the SecYEG preprotein conducting channel. Has a central role in coupling the hydrolysis of ATP to the transfer of proteins into and across the cell membrane, serving as an ATP-driven molecular motor driving the stepwise translocation of polypeptide chains across the membrane.</text>
</comment>
<dbReference type="PANTHER" id="PTHR30612:SF0">
    <property type="entry name" value="CHLOROPLAST PROTEIN-TRANSPORTING ATPASE"/>
    <property type="match status" value="1"/>
</dbReference>
<dbReference type="PROSITE" id="PS51192">
    <property type="entry name" value="HELICASE_ATP_BIND_1"/>
    <property type="match status" value="1"/>
</dbReference>
<comment type="similarity">
    <text evidence="2 12">Belongs to the SecA family.</text>
</comment>
<comment type="subcellular location">
    <subcellularLocation>
        <location evidence="12">Cell membrane</location>
        <topology evidence="12">Peripheral membrane protein</topology>
        <orientation evidence="12">Cytoplasmic side</orientation>
    </subcellularLocation>
    <subcellularLocation>
        <location evidence="12">Cytoplasm</location>
    </subcellularLocation>
    <subcellularLocation>
        <location evidence="1">Membrane</location>
        <topology evidence="1">Peripheral membrane protein</topology>
    </subcellularLocation>
    <text evidence="12">Distribution is 50-50.</text>
</comment>
<dbReference type="GO" id="GO:0005524">
    <property type="term" value="F:ATP binding"/>
    <property type="evidence" value="ECO:0007669"/>
    <property type="project" value="UniProtKB-UniRule"/>
</dbReference>
<evidence type="ECO:0000256" key="7">
    <source>
        <dbReference type="ARBA" id="ARBA00022840"/>
    </source>
</evidence>
<protein>
    <recommendedName>
        <fullName evidence="12">Protein translocase subunit SecA</fullName>
        <ecNumber evidence="12">7.4.2.8</ecNumber>
    </recommendedName>
</protein>
<keyword evidence="5 12" id="KW-0963">Cytoplasm</keyword>
<keyword evidence="4 12" id="KW-1003">Cell membrane</keyword>
<proteinExistence type="inferred from homology"/>
<evidence type="ECO:0000256" key="5">
    <source>
        <dbReference type="ARBA" id="ARBA00022490"/>
    </source>
</evidence>
<dbReference type="InterPro" id="IPR027417">
    <property type="entry name" value="P-loop_NTPase"/>
</dbReference>
<dbReference type="PANTHER" id="PTHR30612">
    <property type="entry name" value="SECA INNER MEMBRANE COMPONENT OF SEC PROTEIN SECRETION SYSTEM"/>
    <property type="match status" value="1"/>
</dbReference>
<keyword evidence="6 12" id="KW-0547">Nucleotide-binding</keyword>
<dbReference type="EMBL" id="NBEF01000003">
    <property type="protein sequence ID" value="OQQ92761.1"/>
    <property type="molecule type" value="Genomic_DNA"/>
</dbReference>
<dbReference type="CDD" id="cd18803">
    <property type="entry name" value="SF2_C_secA"/>
    <property type="match status" value="1"/>
</dbReference>
<dbReference type="GO" id="GO:0043952">
    <property type="term" value="P:protein transport by the Sec complex"/>
    <property type="evidence" value="ECO:0007669"/>
    <property type="project" value="TreeGrafter"/>
</dbReference>
<dbReference type="GO" id="GO:0065002">
    <property type="term" value="P:intracellular protein transmembrane transport"/>
    <property type="evidence" value="ECO:0007669"/>
    <property type="project" value="UniProtKB-UniRule"/>
</dbReference>
<dbReference type="EC" id="7.4.2.8" evidence="12"/>
<evidence type="ECO:0000259" key="15">
    <source>
        <dbReference type="PROSITE" id="PS51196"/>
    </source>
</evidence>
<dbReference type="InterPro" id="IPR022490">
    <property type="entry name" value="SecA2"/>
</dbReference>
<keyword evidence="10 12" id="KW-0811">Translocation</keyword>
<dbReference type="GO" id="GO:0031522">
    <property type="term" value="C:cell envelope Sec protein transport complex"/>
    <property type="evidence" value="ECO:0007669"/>
    <property type="project" value="TreeGrafter"/>
</dbReference>
<feature type="domain" description="SecA family profile" evidence="15">
    <location>
        <begin position="1"/>
        <end position="565"/>
    </location>
</feature>
<name>A0A1V9RIC4_9LACO</name>
<comment type="caution">
    <text evidence="16">The sequence shown here is derived from an EMBL/GenBank/DDBJ whole genome shotgun (WGS) entry which is preliminary data.</text>
</comment>
<dbReference type="InterPro" id="IPR014018">
    <property type="entry name" value="SecA_motor_DEAD"/>
</dbReference>
<dbReference type="GO" id="GO:0008564">
    <property type="term" value="F:protein-exporting ATPase activity"/>
    <property type="evidence" value="ECO:0007669"/>
    <property type="project" value="UniProtKB-EC"/>
</dbReference>
<keyword evidence="3 12" id="KW-0813">Transport</keyword>
<organism evidence="16 17">
    <name type="scientific">Ligilactobacillus salivarius</name>
    <dbReference type="NCBI Taxonomy" id="1624"/>
    <lineage>
        <taxon>Bacteria</taxon>
        <taxon>Bacillati</taxon>
        <taxon>Bacillota</taxon>
        <taxon>Bacilli</taxon>
        <taxon>Lactobacillales</taxon>
        <taxon>Lactobacillaceae</taxon>
        <taxon>Ligilactobacillus</taxon>
    </lineage>
</organism>
<dbReference type="PROSITE" id="PS51194">
    <property type="entry name" value="HELICASE_CTER"/>
    <property type="match status" value="1"/>
</dbReference>
<feature type="binding site" evidence="12">
    <location>
        <position position="487"/>
    </location>
    <ligand>
        <name>ATP</name>
        <dbReference type="ChEBI" id="CHEBI:30616"/>
    </ligand>
</feature>
<dbReference type="PROSITE" id="PS51196">
    <property type="entry name" value="SECA_MOTOR_DEAD"/>
    <property type="match status" value="1"/>
</dbReference>
<dbReference type="Pfam" id="PF21090">
    <property type="entry name" value="P-loop_SecA"/>
    <property type="match status" value="2"/>
</dbReference>
<dbReference type="Gene3D" id="3.40.50.300">
    <property type="entry name" value="P-loop containing nucleotide triphosphate hydrolases"/>
    <property type="match status" value="2"/>
</dbReference>
<sequence>MGDSMSLRVVKKILKKVNHYADEMASLSDNQLKDKTKQFRKRVKNGESLDSILPEAFAAMREADKRVLGMFPYDVQVMGGIVLHQGNIAEMKTGEGKTLTATMPMYLNALSGESTILVTTNDYLANRDCEEMSQVYNWMGLSAASAVPENTDELKPEDKRKIYNSDIVYTTNSSLGFDYLIDNLASSKEEKFMPEFSYVIVDEVDAVLLDTATTPLVISGAPRVQSNIYKMVDEFVVSLTEDEDYRMDEEKNNVWLTEQGIDTAESYFRVDNLYDGKHVELVRHIALALKAHTLFEIGKDFVVENEKMYLLDSTEGRILENTKLQQGQQQAIEAAVGAEISDDMRSMASITYQNFFRLFKKIGGMTGTGKTANEEFIETYYMKVIQIPTNKPVIRKDYPDKIYPTLKEKLRASLELVKELHAKGQPILLTTANVELSEIYSEILLHEQIPHNLLNAHNAAKEAEIISEAGQWGAVTVATSMAGRGTDIKLGKGVKELGGLAVIGTELMPSKRTELQLRGRSGRQGDPGFSQFFISLEDDTVIKSGPKWLYKYFKKHRNDNPAEPRELKQFRIRKAVQRAQKSHDNQGFMERKQTLDYDESSKMQRNLIYSQRNELIDSNADFKFDAEKFVMNYLDEYLKEHKTWTRNKLSRFIFDNLSYTYSGVPLDFPIDQLEEVRKLLYSIVKQSLEEKRAELDSVDEVIRFYRLSVLKAIDTGWVEEVDNLQQLRTVVSNRSTAQRNPVFEYHKEAERSFKRMQKFVNRLIVRNIMLSVIEIGADGKKDIYFA</sequence>
<evidence type="ECO:0000256" key="8">
    <source>
        <dbReference type="ARBA" id="ARBA00022927"/>
    </source>
</evidence>
<evidence type="ECO:0000256" key="10">
    <source>
        <dbReference type="ARBA" id="ARBA00023010"/>
    </source>
</evidence>
<dbReference type="InterPro" id="IPR044722">
    <property type="entry name" value="SecA_SF2_C"/>
</dbReference>
<evidence type="ECO:0000256" key="2">
    <source>
        <dbReference type="ARBA" id="ARBA00007650"/>
    </source>
</evidence>
<dbReference type="InterPro" id="IPR000185">
    <property type="entry name" value="SecA"/>
</dbReference>
<dbReference type="GO" id="GO:0006605">
    <property type="term" value="P:protein targeting"/>
    <property type="evidence" value="ECO:0007669"/>
    <property type="project" value="UniProtKB-UniRule"/>
</dbReference>
<dbReference type="SUPFAM" id="SSF81767">
    <property type="entry name" value="Pre-protein crosslinking domain of SecA"/>
    <property type="match status" value="1"/>
</dbReference>
<dbReference type="Pfam" id="PF01043">
    <property type="entry name" value="SecA_PP_bind"/>
    <property type="match status" value="1"/>
</dbReference>
<dbReference type="InterPro" id="IPR011116">
    <property type="entry name" value="SecA_Wing/Scaffold"/>
</dbReference>
<dbReference type="InterPro" id="IPR011130">
    <property type="entry name" value="SecA_preprotein_X-link_dom"/>
</dbReference>